<proteinExistence type="predicted"/>
<sequence>MDSEYRKLYLNHEIADIGDSHRVSWLKWESSFCNAVLTGITSAAGRSLSFELTRPAQKFEAIQPASKVILPAHRLVLVVFGLNKYSKRLSVRSGAPSGHGETSSSYFNRDANSVSSAGAVKFSTSYLPPFLIDSGVRIKTYDDEKDGVKSVPCEHLVRTCKEYQLKPLSP</sequence>
<dbReference type="EMBL" id="JAGPXC010000001">
    <property type="protein sequence ID" value="KAH6660434.1"/>
    <property type="molecule type" value="Genomic_DNA"/>
</dbReference>
<gene>
    <name evidence="1" type="ORF">BKA67DRAFT_530529</name>
</gene>
<reference evidence="1" key="1">
    <citation type="journal article" date="2021" name="Nat. Commun.">
        <title>Genetic determinants of endophytism in the Arabidopsis root mycobiome.</title>
        <authorList>
            <person name="Mesny F."/>
            <person name="Miyauchi S."/>
            <person name="Thiergart T."/>
            <person name="Pickel B."/>
            <person name="Atanasova L."/>
            <person name="Karlsson M."/>
            <person name="Huettel B."/>
            <person name="Barry K.W."/>
            <person name="Haridas S."/>
            <person name="Chen C."/>
            <person name="Bauer D."/>
            <person name="Andreopoulos W."/>
            <person name="Pangilinan J."/>
            <person name="LaButti K."/>
            <person name="Riley R."/>
            <person name="Lipzen A."/>
            <person name="Clum A."/>
            <person name="Drula E."/>
            <person name="Henrissat B."/>
            <person name="Kohler A."/>
            <person name="Grigoriev I.V."/>
            <person name="Martin F.M."/>
            <person name="Hacquard S."/>
        </authorList>
    </citation>
    <scope>NUCLEOTIDE SEQUENCE</scope>
    <source>
        <strain evidence="1">MPI-SDFR-AT-0073</strain>
    </source>
</reference>
<dbReference type="RefSeq" id="XP_045964565.1">
    <property type="nucleotide sequence ID" value="XM_046099258.1"/>
</dbReference>
<organism evidence="1 2">
    <name type="scientific">Truncatella angustata</name>
    <dbReference type="NCBI Taxonomy" id="152316"/>
    <lineage>
        <taxon>Eukaryota</taxon>
        <taxon>Fungi</taxon>
        <taxon>Dikarya</taxon>
        <taxon>Ascomycota</taxon>
        <taxon>Pezizomycotina</taxon>
        <taxon>Sordariomycetes</taxon>
        <taxon>Xylariomycetidae</taxon>
        <taxon>Amphisphaeriales</taxon>
        <taxon>Sporocadaceae</taxon>
        <taxon>Truncatella</taxon>
    </lineage>
</organism>
<accession>A0A9P8UYV3</accession>
<protein>
    <submittedName>
        <fullName evidence="1">Uncharacterized protein</fullName>
    </submittedName>
</protein>
<name>A0A9P8UYV3_9PEZI</name>
<evidence type="ECO:0000313" key="2">
    <source>
        <dbReference type="Proteomes" id="UP000758603"/>
    </source>
</evidence>
<dbReference type="GeneID" id="70128150"/>
<dbReference type="AlphaFoldDB" id="A0A9P8UYV3"/>
<evidence type="ECO:0000313" key="1">
    <source>
        <dbReference type="EMBL" id="KAH6660434.1"/>
    </source>
</evidence>
<dbReference type="Proteomes" id="UP000758603">
    <property type="component" value="Unassembled WGS sequence"/>
</dbReference>
<keyword evidence="2" id="KW-1185">Reference proteome</keyword>
<comment type="caution">
    <text evidence="1">The sequence shown here is derived from an EMBL/GenBank/DDBJ whole genome shotgun (WGS) entry which is preliminary data.</text>
</comment>